<dbReference type="HOGENOM" id="CLU_902059_0_0_6"/>
<dbReference type="Proteomes" id="UP000032266">
    <property type="component" value="Chromosome"/>
</dbReference>
<name>A0A0C5VQT4_9GAMM</name>
<reference evidence="1 2" key="1">
    <citation type="submission" date="2014-01" db="EMBL/GenBank/DDBJ databases">
        <title>Full genme sequencing of cellulolytic bacterium Gynuella sunshinyii YC6258T gen. nov., sp. nov.</title>
        <authorList>
            <person name="Khan H."/>
            <person name="Chung E.J."/>
            <person name="Chung Y.R."/>
        </authorList>
    </citation>
    <scope>NUCLEOTIDE SEQUENCE [LARGE SCALE GENOMIC DNA]</scope>
    <source>
        <strain evidence="1 2">YC6258</strain>
    </source>
</reference>
<dbReference type="EMBL" id="CP007142">
    <property type="protein sequence ID" value="AJQ95738.1"/>
    <property type="molecule type" value="Genomic_DNA"/>
</dbReference>
<dbReference type="KEGG" id="gsn:YC6258_03702"/>
<keyword evidence="2" id="KW-1185">Reference proteome</keyword>
<accession>A0A0C5VQT4</accession>
<proteinExistence type="predicted"/>
<dbReference type="STRING" id="1445510.YC6258_03702"/>
<dbReference type="OrthoDB" id="1434485at2"/>
<dbReference type="AlphaFoldDB" id="A0A0C5VQT4"/>
<evidence type="ECO:0000313" key="1">
    <source>
        <dbReference type="EMBL" id="AJQ95738.1"/>
    </source>
</evidence>
<gene>
    <name evidence="1" type="ORF">YC6258_03702</name>
</gene>
<evidence type="ECO:0000313" key="2">
    <source>
        <dbReference type="Proteomes" id="UP000032266"/>
    </source>
</evidence>
<evidence type="ECO:0008006" key="3">
    <source>
        <dbReference type="Google" id="ProtNLM"/>
    </source>
</evidence>
<organism evidence="1 2">
    <name type="scientific">Gynuella sunshinyii YC6258</name>
    <dbReference type="NCBI Taxonomy" id="1445510"/>
    <lineage>
        <taxon>Bacteria</taxon>
        <taxon>Pseudomonadati</taxon>
        <taxon>Pseudomonadota</taxon>
        <taxon>Gammaproteobacteria</taxon>
        <taxon>Oceanospirillales</taxon>
        <taxon>Saccharospirillaceae</taxon>
        <taxon>Gynuella</taxon>
    </lineage>
</organism>
<sequence>MAKKFPARLHILIASSCSKSVIFRRGPSKEVCTFLWDRKSDYIELGQWMKGRIYERRADMSPDGKYFIYFAMNGKWNSETRGSWTAISKAPWLKAIELHAKGDCWEGGGLFLDKNSYWLNDRYANPGNKLITSGLVKQSESYIPEGKFGAGDTGVYYRRLLRDGWSILRTEEFRMWNKTTIFSKALKNNWNLIKIAHEQVGSPEGKGCYWDEHMLENTVSGSQLICEDWEWAENDGHCIIWCSQGCLYRASLDDRQELGKIVLIKDFNQYKFENIEAPY</sequence>
<protein>
    <recommendedName>
        <fullName evidence="3">Periplasmic component of the Tol biopolymer transport system</fullName>
    </recommendedName>
</protein>